<accession>A0A8J3C451</accession>
<dbReference type="Proteomes" id="UP000656042">
    <property type="component" value="Unassembled WGS sequence"/>
</dbReference>
<dbReference type="InterPro" id="IPR036648">
    <property type="entry name" value="CN_Hdrase_a/SCN_Hdrase_g_sf"/>
</dbReference>
<gene>
    <name evidence="2" type="ORF">GCM10012284_43710</name>
</gene>
<evidence type="ECO:0000256" key="1">
    <source>
        <dbReference type="SAM" id="MobiDB-lite"/>
    </source>
</evidence>
<proteinExistence type="predicted"/>
<evidence type="ECO:0000313" key="2">
    <source>
        <dbReference type="EMBL" id="GGL04367.1"/>
    </source>
</evidence>
<dbReference type="AlphaFoldDB" id="A0A8J3C451"/>
<comment type="caution">
    <text evidence="2">The sequence shown here is derived from an EMBL/GenBank/DDBJ whole genome shotgun (WGS) entry which is preliminary data.</text>
</comment>
<feature type="region of interest" description="Disordered" evidence="1">
    <location>
        <begin position="101"/>
        <end position="128"/>
    </location>
</feature>
<dbReference type="SUPFAM" id="SSF56209">
    <property type="entry name" value="Nitrile hydratase alpha chain"/>
    <property type="match status" value="1"/>
</dbReference>
<reference evidence="2" key="1">
    <citation type="journal article" date="2014" name="Int. J. Syst. Evol. Microbiol.">
        <title>Complete genome sequence of Corynebacterium casei LMG S-19264T (=DSM 44701T), isolated from a smear-ripened cheese.</title>
        <authorList>
            <consortium name="US DOE Joint Genome Institute (JGI-PGF)"/>
            <person name="Walter F."/>
            <person name="Albersmeier A."/>
            <person name="Kalinowski J."/>
            <person name="Ruckert C."/>
        </authorList>
    </citation>
    <scope>NUCLEOTIDE SEQUENCE</scope>
    <source>
        <strain evidence="2">CGMCC 4.7299</strain>
    </source>
</reference>
<name>A0A8J3C451_9ACTN</name>
<keyword evidence="3" id="KW-1185">Reference proteome</keyword>
<protein>
    <submittedName>
        <fullName evidence="2">Uncharacterized protein</fullName>
    </submittedName>
</protein>
<dbReference type="GO" id="GO:0046914">
    <property type="term" value="F:transition metal ion binding"/>
    <property type="evidence" value="ECO:0007669"/>
    <property type="project" value="InterPro"/>
</dbReference>
<sequence>MSPGERAAFIAAYSKLVADVWADPAAEQALADDPRALLAEHGLRLPIDVPVTVGRDAQDAQPDLDAQATAWTRAAPAAARAAALAEPSCHRFVAANPVERHERCQPGPGPCPPEKDGPNFLCSGGKPLSILRKENR</sequence>
<evidence type="ECO:0000313" key="3">
    <source>
        <dbReference type="Proteomes" id="UP000656042"/>
    </source>
</evidence>
<dbReference type="GO" id="GO:0003824">
    <property type="term" value="F:catalytic activity"/>
    <property type="evidence" value="ECO:0007669"/>
    <property type="project" value="InterPro"/>
</dbReference>
<reference evidence="2" key="2">
    <citation type="submission" date="2020-09" db="EMBL/GenBank/DDBJ databases">
        <authorList>
            <person name="Sun Q."/>
            <person name="Zhou Y."/>
        </authorList>
    </citation>
    <scope>NUCLEOTIDE SEQUENCE</scope>
    <source>
        <strain evidence="2">CGMCC 4.7299</strain>
    </source>
</reference>
<organism evidence="2 3">
    <name type="scientific">Mangrovihabitans endophyticus</name>
    <dbReference type="NCBI Taxonomy" id="1751298"/>
    <lineage>
        <taxon>Bacteria</taxon>
        <taxon>Bacillati</taxon>
        <taxon>Actinomycetota</taxon>
        <taxon>Actinomycetes</taxon>
        <taxon>Micromonosporales</taxon>
        <taxon>Micromonosporaceae</taxon>
        <taxon>Mangrovihabitans</taxon>
    </lineage>
</organism>
<dbReference type="EMBL" id="BMMX01000022">
    <property type="protein sequence ID" value="GGL04367.1"/>
    <property type="molecule type" value="Genomic_DNA"/>
</dbReference>